<feature type="transmembrane region" description="Helical" evidence="13">
    <location>
        <begin position="1399"/>
        <end position="1422"/>
    </location>
</feature>
<feature type="repeat" description="ANK" evidence="11">
    <location>
        <begin position="226"/>
        <end position="258"/>
    </location>
</feature>
<keyword evidence="10" id="KW-0407">Ion channel</keyword>
<feature type="transmembrane region" description="Helical" evidence="13">
    <location>
        <begin position="1552"/>
        <end position="1574"/>
    </location>
</feature>
<feature type="transmembrane region" description="Helical" evidence="13">
    <location>
        <begin position="1631"/>
        <end position="1650"/>
    </location>
</feature>
<dbReference type="GO" id="GO:0006887">
    <property type="term" value="P:exocytosis"/>
    <property type="evidence" value="ECO:0007669"/>
    <property type="project" value="UniProtKB-KW"/>
</dbReference>
<keyword evidence="2" id="KW-0813">Transport</keyword>
<keyword evidence="5" id="KW-0677">Repeat</keyword>
<feature type="repeat" description="ANK" evidence="11">
    <location>
        <begin position="1028"/>
        <end position="1049"/>
    </location>
</feature>
<proteinExistence type="predicted"/>
<dbReference type="OrthoDB" id="427518at2759"/>
<evidence type="ECO:0000256" key="9">
    <source>
        <dbReference type="ARBA" id="ARBA00023298"/>
    </source>
</evidence>
<dbReference type="PANTHER" id="PTHR24123">
    <property type="entry name" value="ANKYRIN REPEAT-CONTAINING"/>
    <property type="match status" value="1"/>
</dbReference>
<evidence type="ECO:0000256" key="7">
    <source>
        <dbReference type="ARBA" id="ARBA00023043"/>
    </source>
</evidence>
<reference evidence="15" key="1">
    <citation type="submission" date="2011-08" db="EMBL/GenBank/DDBJ databases">
        <authorList>
            <person name="Rombauts S."/>
        </authorList>
    </citation>
    <scope>NUCLEOTIDE SEQUENCE</scope>
    <source>
        <strain evidence="15">London</strain>
    </source>
</reference>
<dbReference type="Gene3D" id="1.25.40.20">
    <property type="entry name" value="Ankyrin repeat-containing domain"/>
    <property type="match status" value="4"/>
</dbReference>
<evidence type="ECO:0000256" key="2">
    <source>
        <dbReference type="ARBA" id="ARBA00022448"/>
    </source>
</evidence>
<dbReference type="eggNOG" id="KOG3609">
    <property type="taxonomic scope" value="Eukaryota"/>
</dbReference>
<feature type="repeat" description="ANK" evidence="11">
    <location>
        <begin position="892"/>
        <end position="924"/>
    </location>
</feature>
<dbReference type="GO" id="GO:0044218">
    <property type="term" value="C:other organism cell membrane"/>
    <property type="evidence" value="ECO:0007669"/>
    <property type="project" value="UniProtKB-KW"/>
</dbReference>
<feature type="repeat" description="ANK" evidence="11">
    <location>
        <begin position="825"/>
        <end position="846"/>
    </location>
</feature>
<gene>
    <name evidence="14" type="primary">107365878</name>
</gene>
<keyword evidence="4" id="KW-1052">Target cell membrane</keyword>
<evidence type="ECO:0000313" key="15">
    <source>
        <dbReference type="Proteomes" id="UP000015104"/>
    </source>
</evidence>
<keyword evidence="8" id="KW-0406">Ion transport</keyword>
<feature type="repeat" description="ANK" evidence="11">
    <location>
        <begin position="367"/>
        <end position="399"/>
    </location>
</feature>
<keyword evidence="13" id="KW-1133">Transmembrane helix</keyword>
<dbReference type="EnsemblMetazoa" id="tetur16g02550.1">
    <property type="protein sequence ID" value="tetur16g02550.1"/>
    <property type="gene ID" value="tetur16g02550"/>
</dbReference>
<evidence type="ECO:0000256" key="10">
    <source>
        <dbReference type="ARBA" id="ARBA00023303"/>
    </source>
</evidence>
<protein>
    <submittedName>
        <fullName evidence="14">Uncharacterized protein</fullName>
    </submittedName>
</protein>
<dbReference type="GO" id="GO:0005262">
    <property type="term" value="F:calcium channel activity"/>
    <property type="evidence" value="ECO:0007669"/>
    <property type="project" value="InterPro"/>
</dbReference>
<dbReference type="SMART" id="SM00248">
    <property type="entry name" value="ANK"/>
    <property type="match status" value="29"/>
</dbReference>
<dbReference type="Pfam" id="PF13637">
    <property type="entry name" value="Ank_4"/>
    <property type="match status" value="2"/>
</dbReference>
<evidence type="ECO:0000256" key="1">
    <source>
        <dbReference type="ARBA" id="ARBA00004175"/>
    </source>
</evidence>
<feature type="repeat" description="ANK" evidence="11">
    <location>
        <begin position="1171"/>
        <end position="1203"/>
    </location>
</feature>
<evidence type="ECO:0000256" key="5">
    <source>
        <dbReference type="ARBA" id="ARBA00022737"/>
    </source>
</evidence>
<evidence type="ECO:0000313" key="14">
    <source>
        <dbReference type="EnsemblMetazoa" id="tetur16g02550.1"/>
    </source>
</evidence>
<comment type="subcellular location">
    <subcellularLocation>
        <location evidence="1">Target cell membrane</location>
    </subcellularLocation>
</comment>
<dbReference type="InterPro" id="IPR002110">
    <property type="entry name" value="Ankyrin_rpt"/>
</dbReference>
<evidence type="ECO:0000256" key="4">
    <source>
        <dbReference type="ARBA" id="ARBA00022537"/>
    </source>
</evidence>
<keyword evidence="6" id="KW-0528">Neurotoxin</keyword>
<feature type="repeat" description="ANK" evidence="11">
    <location>
        <begin position="567"/>
        <end position="600"/>
    </location>
</feature>
<dbReference type="GO" id="GO:0016020">
    <property type="term" value="C:membrane"/>
    <property type="evidence" value="ECO:0007669"/>
    <property type="project" value="InterPro"/>
</dbReference>
<dbReference type="Pfam" id="PF12796">
    <property type="entry name" value="Ank_2"/>
    <property type="match status" value="6"/>
</dbReference>
<feature type="repeat" description="ANK" evidence="11">
    <location>
        <begin position="995"/>
        <end position="1015"/>
    </location>
</feature>
<keyword evidence="9" id="KW-1053">Target membrane</keyword>
<feature type="repeat" description="ANK" evidence="11">
    <location>
        <begin position="400"/>
        <end position="432"/>
    </location>
</feature>
<evidence type="ECO:0000256" key="6">
    <source>
        <dbReference type="ARBA" id="ARBA00023028"/>
    </source>
</evidence>
<feature type="compositionally biased region" description="Low complexity" evidence="12">
    <location>
        <begin position="156"/>
        <end position="170"/>
    </location>
</feature>
<feature type="repeat" description="ANK" evidence="11">
    <location>
        <begin position="962"/>
        <end position="994"/>
    </location>
</feature>
<organism evidence="14 15">
    <name type="scientific">Tetranychus urticae</name>
    <name type="common">Two-spotted spider mite</name>
    <dbReference type="NCBI Taxonomy" id="32264"/>
    <lineage>
        <taxon>Eukaryota</taxon>
        <taxon>Metazoa</taxon>
        <taxon>Ecdysozoa</taxon>
        <taxon>Arthropoda</taxon>
        <taxon>Chelicerata</taxon>
        <taxon>Arachnida</taxon>
        <taxon>Acari</taxon>
        <taxon>Acariformes</taxon>
        <taxon>Trombidiformes</taxon>
        <taxon>Prostigmata</taxon>
        <taxon>Eleutherengona</taxon>
        <taxon>Raphignathae</taxon>
        <taxon>Tetranychoidea</taxon>
        <taxon>Tetranychidae</taxon>
        <taxon>Tetranychus</taxon>
    </lineage>
</organism>
<dbReference type="InterPro" id="IPR051165">
    <property type="entry name" value="Multifunctional_ANK_Repeat"/>
</dbReference>
<name>T1KNX6_TETUR</name>
<dbReference type="PRINTS" id="PR01415">
    <property type="entry name" value="ANKYRIN"/>
</dbReference>
<feature type="transmembrane region" description="Helical" evidence="13">
    <location>
        <begin position="1366"/>
        <end position="1387"/>
    </location>
</feature>
<feature type="repeat" description="ANK" evidence="11">
    <location>
        <begin position="601"/>
        <end position="633"/>
    </location>
</feature>
<feature type="compositionally biased region" description="Basic and acidic residues" evidence="12">
    <location>
        <begin position="87"/>
        <end position="109"/>
    </location>
</feature>
<dbReference type="InterPro" id="IPR036770">
    <property type="entry name" value="Ankyrin_rpt-contain_sf"/>
</dbReference>
<dbReference type="Pfam" id="PF00023">
    <property type="entry name" value="Ank"/>
    <property type="match status" value="3"/>
</dbReference>
<keyword evidence="15" id="KW-1185">Reference proteome</keyword>
<dbReference type="OMA" id="CLYIRNQ"/>
<evidence type="ECO:0000256" key="12">
    <source>
        <dbReference type="SAM" id="MobiDB-lite"/>
    </source>
</evidence>
<sequence>MSDTNKTSNTKPINNVTNGIKSDGKSVASDLKNSKQQQQRVARKSISIVKTTAKPLTNAEPATKVDRKGSKDKIIGSVNNSIVGLVDKTDPTVDKVDEDTKKDVNKEPAETTSKNLPDDCVDKPSVNQSEVQVIDPNATKKPGINNVDKVSTRSNVKPTPVPVLTKKPGTNNAVKKGETKAKPAKPGPEKFIELCKKGAWIRVLELMDEYPSENNNIGLSSVDPVSGYSPIMFAVKSSRIDVIEKMIKYGFHVNIQAQDGLTALHLAAQSGKDELIRILLTAKADPMIPGGAKKEYPIHILIRKVKGPNSGPISSLLKACPEEMRLATDLEGYIPLLYAVEMQNTGLVRELLSVKPKLQLDVKRKKFGDTAVHIATRKRDIEMFRVLLEYGANVNAQNRDGQTPLHLVACDSEDNWIKFLQSHSADSNICDAQDRTPLFLIVEKGLARRVDYMIEKFGASINCRPMDGKTLVHAAVKSKTVELPLSFIKKGIAIKTPDRNGSRVIHTAADYGHVDLIKNLLSRGEDVDAQNNDGYTPLHVAAKSGRDDIAEILIANRASVDIVASNGSETPLHLACRSSNGTNCARLLIKSGAKINSANKAGMTPIMIAAESGNLSTLNLLLDHQVNIDLVNDYSENSLHIAVRSCHYKIAETLINTIKEWRTDKGLETYVNLQNKIGETCLHYVASLDKGKLTDQAEDRGLTKLLLDSGGSIMIGNFDTKETPVHYCCRYGSIGALEEIIHAKSATDFMLLVNSPSKYGLTPILHACRSGHADIIKLLLQQYARTDVFDEKGQACLHLAAELGHEAVVDILLENKATVGVRNKQGMTPLHIASKNGFTSMVKSLITRYQAQIDVVTLNKQTPLHMATESGALETCAALLELGANMNAVDGHNQTPLHLAAESNHSEVFKLFLEKNPNLISSVNGSGLTCAHIAASKGSVSVIEEMLKFDKQSVIKSKIPGTEATALHEAAAKGFAEVVKILVEAGGSAQDEDKDGMTPLHLAARHGHIEVFRVLKDFVDLKMVSKRNGLTALHIAASYGQSDFVIELLSNVPGGIPSVKGSIGPNEEYGVTPLHLASKNGHESVVRLLMNSTGVQVNAQTKIHESIPMHYAAEGGHMIVAGLLISRSSDSLTKPDKHGKTSLHLAAAQGHLNMVSMLLGQGAEINALDKEEWTPLHHASKCGSLPVVKLLIESGADTDAVNNKGKNAIYLATGSSHLTVLSYLVKIPHDSLNLIEDKSFLLDLMFCSKNHENKPIEEFIINSESPIYVAVKLARAFETLANRDKDKSRDLLAASSYCDNIAIELLNIISTNYGISSLLRATDNRSIEFLDVLIEFERKMVTSQHAVQKYLSKVWLGNLQWTSTRFTIFFITLLLFPPLWVVVSTPIGHKLHSIPVIKFLSFLTAHIYFIIVLSSVLLFPPLTIAYYECCLPQWNEWLLFIWIIGLLFSEIVNPRDRSGLGNIKMIILVFCFIGVIMHLSVFVLNFLIDEHDFLLDEPWFTRRSDILFMRNQIWAWAMLFSFIDFLNFLTVHPLFGPWGVIIVELLGDLIKFVSVLMLFIAGFTLHICAIYQPVYQSHVNASFSSHGTTFMEPAKTGEILLWALFGLVQLEELPAKHLNPSFSQRTMKAIFGIYMLLSIVVLINLLIAMMSNTYQRIEDQSDIEWKFGRAKLIQNMNRTLPTPSPINLILGLPLLLQRRSNRKKQDKAVADMRLKSARTITSRRNSADTVDTKQSSIRRGSKASILTAKTLLLDGFDRQAKTVYNVVNWQTVVRKYHETLGLIKPTEEADDTIDS</sequence>
<feature type="repeat" description="ANK" evidence="11">
    <location>
        <begin position="1069"/>
        <end position="1091"/>
    </location>
</feature>
<dbReference type="PROSITE" id="PS50297">
    <property type="entry name" value="ANK_REP_REGION"/>
    <property type="match status" value="19"/>
</dbReference>
<accession>T1KNX6</accession>
<dbReference type="GO" id="GO:0044231">
    <property type="term" value="C:host cell presynaptic membrane"/>
    <property type="evidence" value="ECO:0007669"/>
    <property type="project" value="UniProtKB-KW"/>
</dbReference>
<evidence type="ECO:0000256" key="11">
    <source>
        <dbReference type="PROSITE-ProRule" id="PRU00023"/>
    </source>
</evidence>
<evidence type="ECO:0000256" key="8">
    <source>
        <dbReference type="ARBA" id="ARBA00023065"/>
    </source>
</evidence>
<feature type="compositionally biased region" description="Basic and acidic residues" evidence="12">
    <location>
        <begin position="175"/>
        <end position="186"/>
    </location>
</feature>
<feature type="transmembrane region" description="Helical" evidence="13">
    <location>
        <begin position="1434"/>
        <end position="1453"/>
    </location>
</feature>
<keyword evidence="6" id="KW-0800">Toxin</keyword>
<feature type="transmembrane region" description="Helical" evidence="13">
    <location>
        <begin position="1465"/>
        <end position="1488"/>
    </location>
</feature>
<reference evidence="14" key="2">
    <citation type="submission" date="2015-06" db="UniProtKB">
        <authorList>
            <consortium name="EnsemblMetazoa"/>
        </authorList>
    </citation>
    <scope>IDENTIFICATION</scope>
</reference>
<dbReference type="eggNOG" id="KOG4177">
    <property type="taxonomic scope" value="Eukaryota"/>
</dbReference>
<dbReference type="InterPro" id="IPR002153">
    <property type="entry name" value="TRPC_channel"/>
</dbReference>
<feature type="repeat" description="ANK" evidence="11">
    <location>
        <begin position="500"/>
        <end position="532"/>
    </location>
</feature>
<feature type="repeat" description="ANK" evidence="11">
    <location>
        <begin position="259"/>
        <end position="285"/>
    </location>
</feature>
<dbReference type="PRINTS" id="PR01097">
    <property type="entry name" value="TRNSRECEPTRP"/>
</dbReference>
<dbReference type="HOGENOM" id="CLU_001375_1_0_1"/>
<feature type="compositionally biased region" description="Polar residues" evidence="12">
    <location>
        <begin position="1"/>
        <end position="20"/>
    </location>
</feature>
<evidence type="ECO:0000256" key="3">
    <source>
        <dbReference type="ARBA" id="ARBA00022483"/>
    </source>
</evidence>
<keyword evidence="7 11" id="KW-0040">ANK repeat</keyword>
<feature type="repeat" description="ANK" evidence="11">
    <location>
        <begin position="792"/>
        <end position="824"/>
    </location>
</feature>
<keyword evidence="13" id="KW-0472">Membrane</keyword>
<keyword evidence="13" id="KW-0812">Transmembrane</keyword>
<feature type="repeat" description="ANK" evidence="11">
    <location>
        <begin position="1138"/>
        <end position="1170"/>
    </location>
</feature>
<dbReference type="STRING" id="32264.T1KNX6"/>
<dbReference type="SUPFAM" id="SSF48403">
    <property type="entry name" value="Ankyrin repeat"/>
    <property type="match status" value="4"/>
</dbReference>
<dbReference type="PROSITE" id="PS50088">
    <property type="entry name" value="ANK_REPEAT"/>
    <property type="match status" value="19"/>
</dbReference>
<feature type="repeat" description="ANK" evidence="11">
    <location>
        <begin position="759"/>
        <end position="791"/>
    </location>
</feature>
<dbReference type="PANTHER" id="PTHR24123:SF33">
    <property type="entry name" value="PROTEIN HOS4"/>
    <property type="match status" value="1"/>
</dbReference>
<feature type="compositionally biased region" description="Basic and acidic residues" evidence="12">
    <location>
        <begin position="63"/>
        <end position="74"/>
    </location>
</feature>
<evidence type="ECO:0000256" key="13">
    <source>
        <dbReference type="SAM" id="Phobius"/>
    </source>
</evidence>
<feature type="repeat" description="ANK" evidence="11">
    <location>
        <begin position="859"/>
        <end position="891"/>
    </location>
</feature>
<dbReference type="KEGG" id="tut:107365878"/>
<keyword evidence="6" id="KW-0638">Presynaptic neurotoxin</keyword>
<feature type="region of interest" description="Disordered" evidence="12">
    <location>
        <begin position="137"/>
        <end position="186"/>
    </location>
</feature>
<keyword evidence="3" id="KW-0268">Exocytosis</keyword>
<dbReference type="EMBL" id="CAEY01000278">
    <property type="status" value="NOT_ANNOTATED_CDS"/>
    <property type="molecule type" value="Genomic_DNA"/>
</dbReference>
<dbReference type="Proteomes" id="UP000015104">
    <property type="component" value="Unassembled WGS sequence"/>
</dbReference>
<feature type="region of interest" description="Disordered" evidence="12">
    <location>
        <begin position="1"/>
        <end position="124"/>
    </location>
</feature>
<feature type="repeat" description="ANK" evidence="11">
    <location>
        <begin position="533"/>
        <end position="565"/>
    </location>
</feature>